<keyword evidence="3" id="KW-1185">Reference proteome</keyword>
<reference evidence="3" key="2">
    <citation type="submission" date="2019-02" db="EMBL/GenBank/DDBJ databases">
        <title>Opniocepnalus argus Var Kimnra genome.</title>
        <authorList>
            <person name="Zhou C."/>
            <person name="Xiao S."/>
        </authorList>
    </citation>
    <scope>NUCLEOTIDE SEQUENCE [LARGE SCALE GENOMIC DNA]</scope>
</reference>
<protein>
    <submittedName>
        <fullName evidence="2">Uncharacterized protein</fullName>
    </submittedName>
</protein>
<name>A0A6G1QNL2_CHAAH</name>
<evidence type="ECO:0000256" key="1">
    <source>
        <dbReference type="SAM" id="MobiDB-lite"/>
    </source>
</evidence>
<evidence type="ECO:0000313" key="2">
    <source>
        <dbReference type="EMBL" id="KAF3703818.1"/>
    </source>
</evidence>
<dbReference type="Proteomes" id="UP000503349">
    <property type="component" value="Chromosome 19"/>
</dbReference>
<proteinExistence type="predicted"/>
<dbReference type="EMBL" id="CM015730">
    <property type="protein sequence ID" value="KAF3703818.1"/>
    <property type="molecule type" value="Genomic_DNA"/>
</dbReference>
<gene>
    <name evidence="2" type="ORF">EXN66_Car019506</name>
</gene>
<accession>A0A6G1QNL2</accession>
<organism evidence="2 3">
    <name type="scientific">Channa argus</name>
    <name type="common">Northern snakehead</name>
    <name type="synonym">Ophicephalus argus</name>
    <dbReference type="NCBI Taxonomy" id="215402"/>
    <lineage>
        <taxon>Eukaryota</taxon>
        <taxon>Metazoa</taxon>
        <taxon>Chordata</taxon>
        <taxon>Craniata</taxon>
        <taxon>Vertebrata</taxon>
        <taxon>Euteleostomi</taxon>
        <taxon>Actinopterygii</taxon>
        <taxon>Neopterygii</taxon>
        <taxon>Teleostei</taxon>
        <taxon>Neoteleostei</taxon>
        <taxon>Acanthomorphata</taxon>
        <taxon>Anabantaria</taxon>
        <taxon>Anabantiformes</taxon>
        <taxon>Channoidei</taxon>
        <taxon>Channidae</taxon>
        <taxon>Channa</taxon>
    </lineage>
</organism>
<reference evidence="2 3" key="1">
    <citation type="submission" date="2019-02" db="EMBL/GenBank/DDBJ databases">
        <title>Opniocepnalus argus genome.</title>
        <authorList>
            <person name="Zhou C."/>
            <person name="Xiao S."/>
        </authorList>
    </citation>
    <scope>NUCLEOTIDE SEQUENCE [LARGE SCALE GENOMIC DNA]</scope>
    <source>
        <strain evidence="2">OARG1902GOOAL</strain>
        <tissue evidence="2">Muscle</tissue>
    </source>
</reference>
<feature type="region of interest" description="Disordered" evidence="1">
    <location>
        <begin position="86"/>
        <end position="108"/>
    </location>
</feature>
<dbReference type="AlphaFoldDB" id="A0A6G1QNL2"/>
<sequence length="136" mass="14729">MVAEHMVVEDFRARALWLPAGEVIVSEVPRFVRYGNLTSLQKTMGKQDGAVILSGAMAPPVDTALLYVKTFQSGVAGCGRSLIERLDDRRDPSKKHPSCPSGAGESRRRCQDASGVCLGLREKRGSDNVDTLVLTV</sequence>
<evidence type="ECO:0000313" key="3">
    <source>
        <dbReference type="Proteomes" id="UP000503349"/>
    </source>
</evidence>